<reference evidence="2" key="1">
    <citation type="submission" date="2022-11" db="UniProtKB">
        <authorList>
            <consortium name="WormBaseParasite"/>
        </authorList>
    </citation>
    <scope>IDENTIFICATION</scope>
</reference>
<keyword evidence="1" id="KW-1185">Reference proteome</keyword>
<dbReference type="Proteomes" id="UP000887565">
    <property type="component" value="Unplaced"/>
</dbReference>
<dbReference type="WBParaSite" id="nRc.2.0.1.t26247-RA">
    <property type="protein sequence ID" value="nRc.2.0.1.t26247-RA"/>
    <property type="gene ID" value="nRc.2.0.1.g26247"/>
</dbReference>
<accession>A0A915JJJ1</accession>
<dbReference type="AlphaFoldDB" id="A0A915JJJ1"/>
<protein>
    <submittedName>
        <fullName evidence="2">Uncharacterized protein</fullName>
    </submittedName>
</protein>
<evidence type="ECO:0000313" key="2">
    <source>
        <dbReference type="WBParaSite" id="nRc.2.0.1.t26247-RA"/>
    </source>
</evidence>
<proteinExistence type="predicted"/>
<name>A0A915JJJ1_ROMCU</name>
<organism evidence="1 2">
    <name type="scientific">Romanomermis culicivorax</name>
    <name type="common">Nematode worm</name>
    <dbReference type="NCBI Taxonomy" id="13658"/>
    <lineage>
        <taxon>Eukaryota</taxon>
        <taxon>Metazoa</taxon>
        <taxon>Ecdysozoa</taxon>
        <taxon>Nematoda</taxon>
        <taxon>Enoplea</taxon>
        <taxon>Dorylaimia</taxon>
        <taxon>Mermithida</taxon>
        <taxon>Mermithoidea</taxon>
        <taxon>Mermithidae</taxon>
        <taxon>Romanomermis</taxon>
    </lineage>
</organism>
<sequence length="64" mass="7520">MDVPENSFPINDRINFALILIFSNFKTNVLDFGKILPKLKKEVDDFKLRESGLSKDRESEFMMH</sequence>
<evidence type="ECO:0000313" key="1">
    <source>
        <dbReference type="Proteomes" id="UP000887565"/>
    </source>
</evidence>